<dbReference type="EMBL" id="LRHK01000001">
    <property type="protein sequence ID" value="KWX18877.1"/>
    <property type="molecule type" value="Genomic_DNA"/>
</dbReference>
<name>A0A132P9F3_ENTFC</name>
<organism evidence="1 2">
    <name type="scientific">Enterococcus faecium</name>
    <name type="common">Streptococcus faecium</name>
    <dbReference type="NCBI Taxonomy" id="1352"/>
    <lineage>
        <taxon>Bacteria</taxon>
        <taxon>Bacillati</taxon>
        <taxon>Bacillota</taxon>
        <taxon>Bacilli</taxon>
        <taxon>Lactobacillales</taxon>
        <taxon>Enterococcaceae</taxon>
        <taxon>Enterococcus</taxon>
    </lineage>
</organism>
<dbReference type="AlphaFoldDB" id="A0A132P9F3"/>
<protein>
    <submittedName>
        <fullName evidence="1">MerR family transcriptional regulator</fullName>
    </submittedName>
</protein>
<reference evidence="1 2" key="1">
    <citation type="submission" date="2016-01" db="EMBL/GenBank/DDBJ databases">
        <title>Molecular Mechanisms for transfer of large genomic segments between Enterococcus faecium strains.</title>
        <authorList>
            <person name="Garcia-Solache M.A."/>
            <person name="Lebreton F."/>
            <person name="Mclaughlin R.E."/>
            <person name="Whiteaker J.D."/>
            <person name="Gilmore M.S."/>
            <person name="Rice L.B."/>
        </authorList>
    </citation>
    <scope>NUCLEOTIDE SEQUENCE [LARGE SCALE GENOMIC DNA]</scope>
    <source>
        <strain evidence="1 2">D344RRF x C68</strain>
    </source>
</reference>
<proteinExistence type="predicted"/>
<dbReference type="RefSeq" id="WP_002317358.1">
    <property type="nucleotide sequence ID" value="NZ_AP026566.1"/>
</dbReference>
<dbReference type="Gene3D" id="1.10.10.10">
    <property type="entry name" value="Winged helix-like DNA-binding domain superfamily/Winged helix DNA-binding domain"/>
    <property type="match status" value="1"/>
</dbReference>
<gene>
    <name evidence="1" type="ORF">AWT83_10510</name>
</gene>
<evidence type="ECO:0000313" key="1">
    <source>
        <dbReference type="EMBL" id="KWX18877.1"/>
    </source>
</evidence>
<dbReference type="PATRIC" id="fig|1352.805.peg.2135"/>
<comment type="caution">
    <text evidence="1">The sequence shown here is derived from an EMBL/GenBank/DDBJ whole genome shotgun (WGS) entry which is preliminary data.</text>
</comment>
<dbReference type="SUPFAM" id="SSF46955">
    <property type="entry name" value="Putative DNA-binding domain"/>
    <property type="match status" value="1"/>
</dbReference>
<accession>A0A132P9F3</accession>
<sequence length="86" mass="9986">MEVILTPENEAALRSYIHEIITDEISKARRDASVDKRVLKQIEIAKYFGVSTATIRKWEDKGLPFGRIGDQKFYDKEKCRAWVLAQ</sequence>
<dbReference type="InterPro" id="IPR036388">
    <property type="entry name" value="WH-like_DNA-bd_sf"/>
</dbReference>
<evidence type="ECO:0000313" key="2">
    <source>
        <dbReference type="Proteomes" id="UP000070452"/>
    </source>
</evidence>
<dbReference type="Proteomes" id="UP000070452">
    <property type="component" value="Unassembled WGS sequence"/>
</dbReference>
<dbReference type="InterPro" id="IPR009061">
    <property type="entry name" value="DNA-bd_dom_put_sf"/>
</dbReference>